<sequence>MLYLAFFSSDFVIVGHVLLLITIGVVLFVLLNRVPRGDWLRPGRTADAGDRDPQTRSHRERQEQLSHLGLTFLHYIMMMMKQSVPRCT</sequence>
<name>A0A9R0YFH8_TRITD</name>
<dbReference type="EMBL" id="LT934122">
    <property type="protein sequence ID" value="VAI54492.1"/>
    <property type="molecule type" value="Genomic_DNA"/>
</dbReference>
<accession>A0A9R0YFH8</accession>
<keyword evidence="4" id="KW-1185">Reference proteome</keyword>
<keyword evidence="2" id="KW-0472">Membrane</keyword>
<feature type="transmembrane region" description="Helical" evidence="2">
    <location>
        <begin position="12"/>
        <end position="31"/>
    </location>
</feature>
<feature type="region of interest" description="Disordered" evidence="1">
    <location>
        <begin position="41"/>
        <end position="62"/>
    </location>
</feature>
<dbReference type="AlphaFoldDB" id="A0A9R0YFH8"/>
<gene>
    <name evidence="3" type="ORF">TRITD_6Bv1G032820</name>
</gene>
<dbReference type="Proteomes" id="UP000324705">
    <property type="component" value="Chromosome 6B"/>
</dbReference>
<proteinExistence type="predicted"/>
<evidence type="ECO:0000256" key="1">
    <source>
        <dbReference type="SAM" id="MobiDB-lite"/>
    </source>
</evidence>
<organism evidence="3 4">
    <name type="scientific">Triticum turgidum subsp. durum</name>
    <name type="common">Durum wheat</name>
    <name type="synonym">Triticum durum</name>
    <dbReference type="NCBI Taxonomy" id="4567"/>
    <lineage>
        <taxon>Eukaryota</taxon>
        <taxon>Viridiplantae</taxon>
        <taxon>Streptophyta</taxon>
        <taxon>Embryophyta</taxon>
        <taxon>Tracheophyta</taxon>
        <taxon>Spermatophyta</taxon>
        <taxon>Magnoliopsida</taxon>
        <taxon>Liliopsida</taxon>
        <taxon>Poales</taxon>
        <taxon>Poaceae</taxon>
        <taxon>BOP clade</taxon>
        <taxon>Pooideae</taxon>
        <taxon>Triticodae</taxon>
        <taxon>Triticeae</taxon>
        <taxon>Triticinae</taxon>
        <taxon>Triticum</taxon>
    </lineage>
</organism>
<keyword evidence="2" id="KW-0812">Transmembrane</keyword>
<evidence type="ECO:0000256" key="2">
    <source>
        <dbReference type="SAM" id="Phobius"/>
    </source>
</evidence>
<keyword evidence="2" id="KW-1133">Transmembrane helix</keyword>
<feature type="compositionally biased region" description="Basic and acidic residues" evidence="1">
    <location>
        <begin position="47"/>
        <end position="62"/>
    </location>
</feature>
<dbReference type="Gramene" id="TRITD6Bv1G032820.2">
    <property type="protein sequence ID" value="TRITD6Bv1G032820.2"/>
    <property type="gene ID" value="TRITD6Bv1G032820"/>
</dbReference>
<reference evidence="3 4" key="1">
    <citation type="submission" date="2017-09" db="EMBL/GenBank/DDBJ databases">
        <authorList>
            <consortium name="International Durum Wheat Genome Sequencing Consortium (IDWGSC)"/>
            <person name="Milanesi L."/>
        </authorList>
    </citation>
    <scope>NUCLEOTIDE SEQUENCE [LARGE SCALE GENOMIC DNA]</scope>
    <source>
        <strain evidence="4">cv. Svevo</strain>
    </source>
</reference>
<evidence type="ECO:0000313" key="4">
    <source>
        <dbReference type="Proteomes" id="UP000324705"/>
    </source>
</evidence>
<protein>
    <submittedName>
        <fullName evidence="3">Uncharacterized protein</fullName>
    </submittedName>
</protein>
<evidence type="ECO:0000313" key="3">
    <source>
        <dbReference type="EMBL" id="VAI54492.1"/>
    </source>
</evidence>